<proteinExistence type="predicted"/>
<dbReference type="EMBL" id="QDCT01000001">
    <property type="protein sequence ID" value="KAA9596178.1"/>
    <property type="molecule type" value="Genomic_DNA"/>
</dbReference>
<dbReference type="SUPFAM" id="SSF56672">
    <property type="entry name" value="DNA/RNA polymerases"/>
    <property type="match status" value="1"/>
</dbReference>
<dbReference type="RefSeq" id="WP_061107091.1">
    <property type="nucleotide sequence ID" value="NZ_CADFHA010000034.1"/>
</dbReference>
<gene>
    <name evidence="1" type="ORF">DCK14_05185</name>
</gene>
<protein>
    <submittedName>
        <fullName evidence="1">Uncharacterized protein</fullName>
    </submittedName>
</protein>
<sequence>MNNLLFYDIEVFQEDALVVFKNIDKKLVKLFHNNFDGVKDLITGKTLVGYNNHFYDDFILTAMLDGFTTHQIKKLNDEIIGGQRKKRIHPSIHSLDCFQQIDVAKPGLKKIEGNMGKMILESSVDFTIDRKLTEDELEEIIDYCSYDVDTTIEVFQMREYNYFNVKDTLIEMLPHNLQSKAHKWNTTTISANVLMDKPSPKWSDIRLGEYDPEGDYEMLKLVPQEVVDIWQDKEQKKKSITIKEFDCDIQFGFGGLHGVHSTRQRFENVKLLDVASMYPHIILNLQALGPATNKYHEILNKRIEVKHKDKKLSDALKLVLNSVYGNLKNQYSLLNNPNAALSVCVYGQIALYELCKRLSPFVTLVNINTDGVAFMTSSNEYKTIWKEWEEDFHLTLEEDNFELWIQKDVNNYIALQNGEIKTKGGDVSRYHSDQLFKNNSIRIIDICLVEYLVNNQDVLTTIQENLDKPHLFQYILQAGGTYKGTFDSDGKQYNKINRVFASRKEGILLQKKRQDDGLVRFPDTPDNMLVWNDECDKLKNFNQLIDITFYYNLAKQRIERWE</sequence>
<organism evidence="1">
    <name type="scientific">Listeria monocytogenes</name>
    <dbReference type="NCBI Taxonomy" id="1639"/>
    <lineage>
        <taxon>Bacteria</taxon>
        <taxon>Bacillati</taxon>
        <taxon>Bacillota</taxon>
        <taxon>Bacilli</taxon>
        <taxon>Bacillales</taxon>
        <taxon>Listeriaceae</taxon>
        <taxon>Listeria</taxon>
    </lineage>
</organism>
<dbReference type="InterPro" id="IPR023211">
    <property type="entry name" value="DNA_pol_palm_dom_sf"/>
</dbReference>
<dbReference type="InterPro" id="IPR043502">
    <property type="entry name" value="DNA/RNA_pol_sf"/>
</dbReference>
<name>A0A685YQ99_LISMN</name>
<dbReference type="Gene3D" id="3.90.1600.10">
    <property type="entry name" value="Palm domain of DNA polymerase"/>
    <property type="match status" value="1"/>
</dbReference>
<evidence type="ECO:0000313" key="1">
    <source>
        <dbReference type="EMBL" id="KAA9596178.1"/>
    </source>
</evidence>
<comment type="caution">
    <text evidence="1">The sequence shown here is derived from an EMBL/GenBank/DDBJ whole genome shotgun (WGS) entry which is preliminary data.</text>
</comment>
<accession>A0A685YQ99</accession>
<dbReference type="AlphaFoldDB" id="A0A685YQ99"/>
<reference evidence="1" key="1">
    <citation type="submission" date="2018-04" db="EMBL/GenBank/DDBJ databases">
        <title>Genome Analysis of a Prevalent Clone of Listeria monocytogenes Sequence Type 87 in China.</title>
        <authorList>
            <person name="Wang Y."/>
        </authorList>
    </citation>
    <scope>NUCLEOTIDE SEQUENCE</scope>
    <source>
        <strain evidence="1">ICDC_LM0111</strain>
    </source>
</reference>